<dbReference type="EMBL" id="JAACJL010000048">
    <property type="protein sequence ID" value="KAF4612573.1"/>
    <property type="molecule type" value="Genomic_DNA"/>
</dbReference>
<evidence type="ECO:0000313" key="2">
    <source>
        <dbReference type="EMBL" id="KAF4612573.1"/>
    </source>
</evidence>
<evidence type="ECO:0000313" key="3">
    <source>
        <dbReference type="Proteomes" id="UP000521872"/>
    </source>
</evidence>
<evidence type="ECO:0000256" key="1">
    <source>
        <dbReference type="SAM" id="Phobius"/>
    </source>
</evidence>
<accession>A0A8H4QKI7</accession>
<name>A0A8H4QKI7_9AGAR</name>
<feature type="transmembrane region" description="Helical" evidence="1">
    <location>
        <begin position="233"/>
        <end position="253"/>
    </location>
</feature>
<feature type="transmembrane region" description="Helical" evidence="1">
    <location>
        <begin position="314"/>
        <end position="336"/>
    </location>
</feature>
<sequence>MSFNQNGLDGSSASSNRWAPSPDILKEEIKGFLNSVLMLLFLMGIYTAVYGATLYFYRSTRKASQFRVILVMLTLSYALTWVVCGVQWHNANVTFVDYGDNRLSMFFRLYYPPAWLDVIAHTCQNIVVMLADGLLVCTSTAGSAYCSIGFDRVATRCGAAMSYGNALDWSCSFPWSSGLQNRASHLFFPNNADQSSLLLTYTALTLSVMILQIKHLTETDMQVNTLNRLTSALYFTSAGTSLVCTGLIASRIYKAYCMSDYIRQIKFKNVLDIIIQSSAIYTLSVLILGVIGAIPLSSNDSAEYILRIDNTVYYLGPIAIMMIGMMPTLMVARIFLENQKEILLSSSSASGSTKKAANSYKA</sequence>
<keyword evidence="3" id="KW-1185">Reference proteome</keyword>
<feature type="transmembrane region" description="Helical" evidence="1">
    <location>
        <begin position="196"/>
        <end position="213"/>
    </location>
</feature>
<proteinExistence type="predicted"/>
<gene>
    <name evidence="2" type="ORF">D9613_012702</name>
</gene>
<dbReference type="Proteomes" id="UP000521872">
    <property type="component" value="Unassembled WGS sequence"/>
</dbReference>
<keyword evidence="1" id="KW-0812">Transmembrane</keyword>
<feature type="transmembrane region" description="Helical" evidence="1">
    <location>
        <begin position="273"/>
        <end position="294"/>
    </location>
</feature>
<dbReference type="AlphaFoldDB" id="A0A8H4QKI7"/>
<comment type="caution">
    <text evidence="2">The sequence shown here is derived from an EMBL/GenBank/DDBJ whole genome shotgun (WGS) entry which is preliminary data.</text>
</comment>
<reference evidence="2 3" key="1">
    <citation type="submission" date="2019-12" db="EMBL/GenBank/DDBJ databases">
        <authorList>
            <person name="Floudas D."/>
            <person name="Bentzer J."/>
            <person name="Ahren D."/>
            <person name="Johansson T."/>
            <person name="Persson P."/>
            <person name="Tunlid A."/>
        </authorList>
    </citation>
    <scope>NUCLEOTIDE SEQUENCE [LARGE SCALE GENOMIC DNA]</scope>
    <source>
        <strain evidence="2 3">CBS 102.39</strain>
    </source>
</reference>
<feature type="transmembrane region" description="Helical" evidence="1">
    <location>
        <begin position="36"/>
        <end position="57"/>
    </location>
</feature>
<keyword evidence="1" id="KW-0472">Membrane</keyword>
<feature type="transmembrane region" description="Helical" evidence="1">
    <location>
        <begin position="69"/>
        <end position="89"/>
    </location>
</feature>
<keyword evidence="1" id="KW-1133">Transmembrane helix</keyword>
<protein>
    <submittedName>
        <fullName evidence="2">Uncharacterized protein</fullName>
    </submittedName>
</protein>
<organism evidence="2 3">
    <name type="scientific">Agrocybe pediades</name>
    <dbReference type="NCBI Taxonomy" id="84607"/>
    <lineage>
        <taxon>Eukaryota</taxon>
        <taxon>Fungi</taxon>
        <taxon>Dikarya</taxon>
        <taxon>Basidiomycota</taxon>
        <taxon>Agaricomycotina</taxon>
        <taxon>Agaricomycetes</taxon>
        <taxon>Agaricomycetidae</taxon>
        <taxon>Agaricales</taxon>
        <taxon>Agaricineae</taxon>
        <taxon>Strophariaceae</taxon>
        <taxon>Agrocybe</taxon>
    </lineage>
</organism>